<dbReference type="InterPro" id="IPR042098">
    <property type="entry name" value="TauD-like_sf"/>
</dbReference>
<keyword evidence="2" id="KW-0539">Nucleus</keyword>
<feature type="domain" description="TauD/TfdA-like" evidence="4">
    <location>
        <begin position="692"/>
        <end position="941"/>
    </location>
</feature>
<proteinExistence type="predicted"/>
<gene>
    <name evidence="5" type="ORF">B0H63DRAFT_493440</name>
</gene>
<dbReference type="InterPro" id="IPR003819">
    <property type="entry name" value="TauD/TfdA-like"/>
</dbReference>
<keyword evidence="6" id="KW-1185">Reference proteome</keyword>
<evidence type="ECO:0000256" key="3">
    <source>
        <dbReference type="SAM" id="MobiDB-lite"/>
    </source>
</evidence>
<evidence type="ECO:0000256" key="1">
    <source>
        <dbReference type="ARBA" id="ARBA00023002"/>
    </source>
</evidence>
<comment type="caution">
    <text evidence="5">The sequence shown here is derived from an EMBL/GenBank/DDBJ whole genome shotgun (WGS) entry which is preliminary data.</text>
</comment>
<dbReference type="Gene3D" id="3.60.130.10">
    <property type="entry name" value="Clavaminate synthase-like"/>
    <property type="match status" value="1"/>
</dbReference>
<evidence type="ECO:0000313" key="6">
    <source>
        <dbReference type="Proteomes" id="UP001285441"/>
    </source>
</evidence>
<dbReference type="EMBL" id="JAULSW010000003">
    <property type="protein sequence ID" value="KAK3386826.1"/>
    <property type="molecule type" value="Genomic_DNA"/>
</dbReference>
<keyword evidence="1" id="KW-0560">Oxidoreductase</keyword>
<accession>A0AAE0U0Y5</accession>
<reference evidence="5" key="2">
    <citation type="submission" date="2023-06" db="EMBL/GenBank/DDBJ databases">
        <authorList>
            <consortium name="Lawrence Berkeley National Laboratory"/>
            <person name="Haridas S."/>
            <person name="Hensen N."/>
            <person name="Bonometti L."/>
            <person name="Westerberg I."/>
            <person name="Brannstrom I.O."/>
            <person name="Guillou S."/>
            <person name="Cros-Aarteil S."/>
            <person name="Calhoun S."/>
            <person name="Kuo A."/>
            <person name="Mondo S."/>
            <person name="Pangilinan J."/>
            <person name="Riley R."/>
            <person name="LaButti K."/>
            <person name="Andreopoulos B."/>
            <person name="Lipzen A."/>
            <person name="Chen C."/>
            <person name="Yanf M."/>
            <person name="Daum C."/>
            <person name="Ng V."/>
            <person name="Clum A."/>
            <person name="Steindorff A."/>
            <person name="Ohm R."/>
            <person name="Martin F."/>
            <person name="Silar P."/>
            <person name="Natvig D."/>
            <person name="Lalanne C."/>
            <person name="Gautier V."/>
            <person name="Ament-velasquez S.L."/>
            <person name="Kruys A."/>
            <person name="Hutchinson M.I."/>
            <person name="Powell A.J."/>
            <person name="Barry K."/>
            <person name="Miller A.N."/>
            <person name="Grigoriev I.V."/>
            <person name="Debuchy R."/>
            <person name="Gladieux P."/>
            <person name="Thoren M.H."/>
            <person name="Johannesson H."/>
        </authorList>
    </citation>
    <scope>NUCLEOTIDE SEQUENCE</scope>
    <source>
        <strain evidence="5">CBS 232.78</strain>
    </source>
</reference>
<dbReference type="AlphaFoldDB" id="A0AAE0U0Y5"/>
<dbReference type="SUPFAM" id="SSF51197">
    <property type="entry name" value="Clavaminate synthase-like"/>
    <property type="match status" value="1"/>
</dbReference>
<organism evidence="5 6">
    <name type="scientific">Podospora didyma</name>
    <dbReference type="NCBI Taxonomy" id="330526"/>
    <lineage>
        <taxon>Eukaryota</taxon>
        <taxon>Fungi</taxon>
        <taxon>Dikarya</taxon>
        <taxon>Ascomycota</taxon>
        <taxon>Pezizomycotina</taxon>
        <taxon>Sordariomycetes</taxon>
        <taxon>Sordariomycetidae</taxon>
        <taxon>Sordariales</taxon>
        <taxon>Podosporaceae</taxon>
        <taxon>Podospora</taxon>
    </lineage>
</organism>
<evidence type="ECO:0000313" key="5">
    <source>
        <dbReference type="EMBL" id="KAK3386826.1"/>
    </source>
</evidence>
<dbReference type="CDD" id="cd00067">
    <property type="entry name" value="GAL4"/>
    <property type="match status" value="1"/>
</dbReference>
<dbReference type="GO" id="GO:0008270">
    <property type="term" value="F:zinc ion binding"/>
    <property type="evidence" value="ECO:0007669"/>
    <property type="project" value="InterPro"/>
</dbReference>
<dbReference type="PANTHER" id="PTHR35392:SF3">
    <property type="entry name" value="ZN(2)-C6 FUNGAL-TYPE DOMAIN-CONTAINING PROTEIN"/>
    <property type="match status" value="1"/>
</dbReference>
<dbReference type="InterPro" id="IPR052973">
    <property type="entry name" value="Fungal_sec-metab_reg_TF"/>
</dbReference>
<protein>
    <recommendedName>
        <fullName evidence="4">TauD/TfdA-like domain-containing protein</fullName>
    </recommendedName>
</protein>
<dbReference type="PANTHER" id="PTHR35392">
    <property type="entry name" value="ZN(II)2CYS6 TRANSCRIPTION FACTOR (EUROFUNG)-RELATED-RELATED"/>
    <property type="match status" value="1"/>
</dbReference>
<name>A0AAE0U0Y5_9PEZI</name>
<dbReference type="GO" id="GO:0016491">
    <property type="term" value="F:oxidoreductase activity"/>
    <property type="evidence" value="ECO:0007669"/>
    <property type="project" value="UniProtKB-KW"/>
</dbReference>
<feature type="region of interest" description="Disordered" evidence="3">
    <location>
        <begin position="79"/>
        <end position="109"/>
    </location>
</feature>
<dbReference type="InterPro" id="IPR001138">
    <property type="entry name" value="Zn2Cys6_DnaBD"/>
</dbReference>
<sequence length="990" mass="111727">MEFSAKDLEDIQRVAGLLNLTVDELIQQRRRSSGHGTGPNFTTDPIHARHQVAHSGAIHIHQPFQDVSLEDESLIWQHPSSRPQHHTHGSLDPELLGSHPDFQELGPASPTIATQAGTQVILLNPHPAWYDCNAGLGVGPFDGPTEDAFDFDFGDTPPEADEEDASYVPVDHMQLDSENGSEFAADGKGKEKDLDDSGTDWAIMSSPGSLSSFQIIMSPTTNTAEKQRYQYIAPKGRTTRLSSDASSVKVRKKRSSYHGVKKADTNLTRSMHACVRCRMQRNRCIPDPTNPAGPCLTCQRKTVRISRLPCLRYLITDSTLFRTDLKYMDFYRSHPMIGSRYGDFYMSREWTGTPSKTLCLGQLGAIHFKVELGEFVPPVDSSDVDLKGRPMYAVPWAIPDPDAVVVAINDYIDRASTQYLEEYLDDTDLLVWETFEAAYRASIFPTPNRMLQKTLRLWVACRFIESKWRCWAAGGGTDSAILAANPRDPFYDWDSLPPYLDYQIASIVIHRILEPLRKEVLRELQATFNNHNPDTWFVAFLTSFILLKNYEMQMLFQRQLFSEGFDWDSAGVRKMARLDQEQLAFMAQCRDNVVKKGKQHHFSLAMGIEAIAPQGVSSEWENLHLKATALPVAPNPQEWPAKMDGELSWEPTQFRSEGDYTLTLTDDEVSEVRAALQHFNNLELYGNEVTPATFPLPTLAVKLQQMSKDIHCGKGFAVVRGIKPDEFSAEENTLLFLGISSYVGARRGRQDEEGNMLMHIRNAKLSTTPQADRPIRYSTRASTFHTDTFCDILALQTRVCAVEGGQNTLASSWTVYNKLMAAHPEVCELLAQPIWPFDSRGKFFECSTRPLLFYHGGRIMMNFAREPLLGLEGVSRPARLGSLSQAQRDALDLVEEIAKQNQVMLEAEPGDLLFINNHGVLHSREAFSDASESSRYLVRMWLQSPTLKWKLPRALQEGSSRIYNDNELGERWNIVDVPKFQFQLSERLTS</sequence>
<dbReference type="Pfam" id="PF02668">
    <property type="entry name" value="TauD"/>
    <property type="match status" value="1"/>
</dbReference>
<dbReference type="Proteomes" id="UP001285441">
    <property type="component" value="Unassembled WGS sequence"/>
</dbReference>
<evidence type="ECO:0000259" key="4">
    <source>
        <dbReference type="Pfam" id="PF02668"/>
    </source>
</evidence>
<dbReference type="GO" id="GO:0000981">
    <property type="term" value="F:DNA-binding transcription factor activity, RNA polymerase II-specific"/>
    <property type="evidence" value="ECO:0007669"/>
    <property type="project" value="InterPro"/>
</dbReference>
<evidence type="ECO:0000256" key="2">
    <source>
        <dbReference type="ARBA" id="ARBA00023242"/>
    </source>
</evidence>
<reference evidence="5" key="1">
    <citation type="journal article" date="2023" name="Mol. Phylogenet. Evol.">
        <title>Genome-scale phylogeny and comparative genomics of the fungal order Sordariales.</title>
        <authorList>
            <person name="Hensen N."/>
            <person name="Bonometti L."/>
            <person name="Westerberg I."/>
            <person name="Brannstrom I.O."/>
            <person name="Guillou S."/>
            <person name="Cros-Aarteil S."/>
            <person name="Calhoun S."/>
            <person name="Haridas S."/>
            <person name="Kuo A."/>
            <person name="Mondo S."/>
            <person name="Pangilinan J."/>
            <person name="Riley R."/>
            <person name="LaButti K."/>
            <person name="Andreopoulos B."/>
            <person name="Lipzen A."/>
            <person name="Chen C."/>
            <person name="Yan M."/>
            <person name="Daum C."/>
            <person name="Ng V."/>
            <person name="Clum A."/>
            <person name="Steindorff A."/>
            <person name="Ohm R.A."/>
            <person name="Martin F."/>
            <person name="Silar P."/>
            <person name="Natvig D.O."/>
            <person name="Lalanne C."/>
            <person name="Gautier V."/>
            <person name="Ament-Velasquez S.L."/>
            <person name="Kruys A."/>
            <person name="Hutchinson M.I."/>
            <person name="Powell A.J."/>
            <person name="Barry K."/>
            <person name="Miller A.N."/>
            <person name="Grigoriev I.V."/>
            <person name="Debuchy R."/>
            <person name="Gladieux P."/>
            <person name="Hiltunen Thoren M."/>
            <person name="Johannesson H."/>
        </authorList>
    </citation>
    <scope>NUCLEOTIDE SEQUENCE</scope>
    <source>
        <strain evidence="5">CBS 232.78</strain>
    </source>
</reference>